<keyword evidence="2" id="KW-0813">Transport</keyword>
<dbReference type="PANTHER" id="PTHR30413">
    <property type="entry name" value="INNER MEMBRANE TRANSPORT PERMEASE"/>
    <property type="match status" value="1"/>
</dbReference>
<evidence type="ECO:0000256" key="1">
    <source>
        <dbReference type="ARBA" id="ARBA00004429"/>
    </source>
</evidence>
<evidence type="ECO:0000256" key="3">
    <source>
        <dbReference type="SAM" id="Phobius"/>
    </source>
</evidence>
<keyword evidence="3" id="KW-0472">Membrane</keyword>
<dbReference type="GO" id="GO:0015920">
    <property type="term" value="P:lipopolysaccharide transport"/>
    <property type="evidence" value="ECO:0007669"/>
    <property type="project" value="TreeGrafter"/>
</dbReference>
<accession>A0A645C9E2</accession>
<sequence>MLVGFGVQLWMYATPIAYPSSIIPEKWMALYMLNPMSPIIEYFRYAFLGCGSIDWKYIGISAAMTLVILAIGVILFSKVEKTFMDTV</sequence>
<dbReference type="GO" id="GO:0005886">
    <property type="term" value="C:plasma membrane"/>
    <property type="evidence" value="ECO:0007669"/>
    <property type="project" value="UniProtKB-SubCell"/>
</dbReference>
<name>A0A645C9E2_9ZZZZ</name>
<keyword evidence="3" id="KW-1133">Transmembrane helix</keyword>
<keyword evidence="3" id="KW-0812">Transmembrane</keyword>
<proteinExistence type="predicted"/>
<organism evidence="4">
    <name type="scientific">bioreactor metagenome</name>
    <dbReference type="NCBI Taxonomy" id="1076179"/>
    <lineage>
        <taxon>unclassified sequences</taxon>
        <taxon>metagenomes</taxon>
        <taxon>ecological metagenomes</taxon>
    </lineage>
</organism>
<feature type="transmembrane region" description="Helical" evidence="3">
    <location>
        <begin position="57"/>
        <end position="76"/>
    </location>
</feature>
<evidence type="ECO:0008006" key="5">
    <source>
        <dbReference type="Google" id="ProtNLM"/>
    </source>
</evidence>
<comment type="subcellular location">
    <subcellularLocation>
        <location evidence="1">Cell inner membrane</location>
        <topology evidence="1">Multi-pass membrane protein</topology>
    </subcellularLocation>
</comment>
<dbReference type="EMBL" id="VSSQ01024672">
    <property type="protein sequence ID" value="MPM72314.1"/>
    <property type="molecule type" value="Genomic_DNA"/>
</dbReference>
<reference evidence="4" key="1">
    <citation type="submission" date="2019-08" db="EMBL/GenBank/DDBJ databases">
        <authorList>
            <person name="Kucharzyk K."/>
            <person name="Murdoch R.W."/>
            <person name="Higgins S."/>
            <person name="Loffler F."/>
        </authorList>
    </citation>
    <scope>NUCLEOTIDE SEQUENCE</scope>
</reference>
<comment type="caution">
    <text evidence="4">The sequence shown here is derived from an EMBL/GenBank/DDBJ whole genome shotgun (WGS) entry which is preliminary data.</text>
</comment>
<dbReference type="AlphaFoldDB" id="A0A645C9E2"/>
<protein>
    <recommendedName>
        <fullName evidence="5">ABC-2 type transporter domain-containing protein</fullName>
    </recommendedName>
</protein>
<gene>
    <name evidence="4" type="ORF">SDC9_119287</name>
</gene>
<evidence type="ECO:0000256" key="2">
    <source>
        <dbReference type="ARBA" id="ARBA00022448"/>
    </source>
</evidence>
<evidence type="ECO:0000313" key="4">
    <source>
        <dbReference type="EMBL" id="MPM72314.1"/>
    </source>
</evidence>
<dbReference type="PANTHER" id="PTHR30413:SF8">
    <property type="entry name" value="TRANSPORT PERMEASE PROTEIN"/>
    <property type="match status" value="1"/>
</dbReference>